<comment type="caution">
    <text evidence="11">The sequence shown here is derived from an EMBL/GenBank/DDBJ whole genome shotgun (WGS) entry which is preliminary data.</text>
</comment>
<evidence type="ECO:0000256" key="7">
    <source>
        <dbReference type="ARBA" id="ARBA00023136"/>
    </source>
</evidence>
<evidence type="ECO:0000313" key="12">
    <source>
        <dbReference type="Proteomes" id="UP000233343"/>
    </source>
</evidence>
<keyword evidence="12" id="KW-1185">Reference proteome</keyword>
<dbReference type="InterPro" id="IPR027417">
    <property type="entry name" value="P-loop_NTPase"/>
</dbReference>
<dbReference type="PROSITE" id="PS00211">
    <property type="entry name" value="ABC_TRANSPORTER_1"/>
    <property type="match status" value="1"/>
</dbReference>
<feature type="transmembrane region" description="Helical" evidence="8">
    <location>
        <begin position="270"/>
        <end position="297"/>
    </location>
</feature>
<feature type="domain" description="ABC transmembrane type-1" evidence="10">
    <location>
        <begin position="34"/>
        <end position="316"/>
    </location>
</feature>
<organism evidence="11 12">
    <name type="scientific">Cytobacillus horneckiae</name>
    <dbReference type="NCBI Taxonomy" id="549687"/>
    <lineage>
        <taxon>Bacteria</taxon>
        <taxon>Bacillati</taxon>
        <taxon>Bacillota</taxon>
        <taxon>Bacilli</taxon>
        <taxon>Bacillales</taxon>
        <taxon>Bacillaceae</taxon>
        <taxon>Cytobacillus</taxon>
    </lineage>
</organism>
<dbReference type="GO" id="GO:0005886">
    <property type="term" value="C:plasma membrane"/>
    <property type="evidence" value="ECO:0007669"/>
    <property type="project" value="UniProtKB-SubCell"/>
</dbReference>
<evidence type="ECO:0000256" key="1">
    <source>
        <dbReference type="ARBA" id="ARBA00004651"/>
    </source>
</evidence>
<evidence type="ECO:0000256" key="5">
    <source>
        <dbReference type="ARBA" id="ARBA00022840"/>
    </source>
</evidence>
<dbReference type="SUPFAM" id="SSF52540">
    <property type="entry name" value="P-loop containing nucleoside triphosphate hydrolases"/>
    <property type="match status" value="1"/>
</dbReference>
<dbReference type="SMART" id="SM00382">
    <property type="entry name" value="AAA"/>
    <property type="match status" value="1"/>
</dbReference>
<feature type="transmembrane region" description="Helical" evidence="8">
    <location>
        <begin position="20"/>
        <end position="44"/>
    </location>
</feature>
<accession>A0A2N0ZE33</accession>
<dbReference type="RefSeq" id="WP_066190822.1">
    <property type="nucleotide sequence ID" value="NZ_JAFDQP010000012.1"/>
</dbReference>
<dbReference type="GO" id="GO:0140359">
    <property type="term" value="F:ABC-type transporter activity"/>
    <property type="evidence" value="ECO:0007669"/>
    <property type="project" value="InterPro"/>
</dbReference>
<feature type="transmembrane region" description="Helical" evidence="8">
    <location>
        <begin position="152"/>
        <end position="172"/>
    </location>
</feature>
<dbReference type="GO" id="GO:0016887">
    <property type="term" value="F:ATP hydrolysis activity"/>
    <property type="evidence" value="ECO:0007669"/>
    <property type="project" value="InterPro"/>
</dbReference>
<dbReference type="InterPro" id="IPR036640">
    <property type="entry name" value="ABC1_TM_sf"/>
</dbReference>
<proteinExistence type="predicted"/>
<keyword evidence="7 8" id="KW-0472">Membrane</keyword>
<dbReference type="PROSITE" id="PS50893">
    <property type="entry name" value="ABC_TRANSPORTER_2"/>
    <property type="match status" value="1"/>
</dbReference>
<protein>
    <submittedName>
        <fullName evidence="11">ABC transporter ATP-binding protein</fullName>
    </submittedName>
</protein>
<dbReference type="InterPro" id="IPR017871">
    <property type="entry name" value="ABC_transporter-like_CS"/>
</dbReference>
<dbReference type="InterPro" id="IPR011527">
    <property type="entry name" value="ABC1_TM_dom"/>
</dbReference>
<keyword evidence="4" id="KW-0547">Nucleotide-binding</keyword>
<dbReference type="PANTHER" id="PTHR24221">
    <property type="entry name" value="ATP-BINDING CASSETTE SUB-FAMILY B"/>
    <property type="match status" value="1"/>
</dbReference>
<gene>
    <name evidence="11" type="ORF">CWS20_16815</name>
</gene>
<dbReference type="FunFam" id="3.40.50.300:FF:000604">
    <property type="entry name" value="ABC transporter B family member 28"/>
    <property type="match status" value="1"/>
</dbReference>
<keyword evidence="2" id="KW-0813">Transport</keyword>
<dbReference type="Pfam" id="PF00005">
    <property type="entry name" value="ABC_tran"/>
    <property type="match status" value="1"/>
</dbReference>
<feature type="transmembrane region" description="Helical" evidence="8">
    <location>
        <begin position="72"/>
        <end position="91"/>
    </location>
</feature>
<evidence type="ECO:0000313" key="11">
    <source>
        <dbReference type="EMBL" id="PKG27757.1"/>
    </source>
</evidence>
<dbReference type="GO" id="GO:0005737">
    <property type="term" value="C:cytoplasm"/>
    <property type="evidence" value="ECO:0007669"/>
    <property type="project" value="UniProtKB-ARBA"/>
</dbReference>
<dbReference type="GO" id="GO:0034040">
    <property type="term" value="F:ATPase-coupled lipid transmembrane transporter activity"/>
    <property type="evidence" value="ECO:0007669"/>
    <property type="project" value="TreeGrafter"/>
</dbReference>
<dbReference type="InterPro" id="IPR039421">
    <property type="entry name" value="Type_1_exporter"/>
</dbReference>
<dbReference type="InterPro" id="IPR003593">
    <property type="entry name" value="AAA+_ATPase"/>
</dbReference>
<keyword evidence="5 11" id="KW-0067">ATP-binding</keyword>
<evidence type="ECO:0000259" key="10">
    <source>
        <dbReference type="PROSITE" id="PS50929"/>
    </source>
</evidence>
<evidence type="ECO:0000256" key="8">
    <source>
        <dbReference type="SAM" id="Phobius"/>
    </source>
</evidence>
<keyword evidence="3 8" id="KW-0812">Transmembrane</keyword>
<evidence type="ECO:0000256" key="4">
    <source>
        <dbReference type="ARBA" id="ARBA00022741"/>
    </source>
</evidence>
<keyword evidence="6 8" id="KW-1133">Transmembrane helix</keyword>
<dbReference type="Gene3D" id="3.40.50.300">
    <property type="entry name" value="P-loop containing nucleotide triphosphate hydrolases"/>
    <property type="match status" value="1"/>
</dbReference>
<dbReference type="PANTHER" id="PTHR24221:SF654">
    <property type="entry name" value="ATP-BINDING CASSETTE SUB-FAMILY B MEMBER 6"/>
    <property type="match status" value="1"/>
</dbReference>
<sequence>MKDLLYFVKQIQTFAGKKLYINLIAMTFIGLLDGIGLLLLVPLISMTGIVDLGLEETMFTGFTLFNDFPPSVALPIILCIYVCIVIVHHLIERAVMIRNVQIQMGYLRYLRMTTYEHVLRSDWSFFIRNRKSDLINLLLTEIAKTSGGTNSFLQLCSAFIFSLIQIGIALWLSVEITIFVLIAGVFIVFLNRRYLKKSSALGSRNYRLGKDFLAGMTDHINGIKDIKTNNLEKSRLAWARSITAKMVEEQIEYTTIRMTSQLTYKISSALFIALFIVVSVLVFQAQAGVLLLIILIFSRLWPRVAGIQASLEQIATAIPSFNAVKTLQEECKQSVEYATAAEEKMPVNIGIDCRGIDFRYNRSQEQYALKNINIFIPANKMTAIVGRSGAGKSTLIDLIMGLNQAEQGEILIDGQKLTKENLFMLRKNIGYVPQDPFLFNESIRENLLLISPAATEDDLWNALDFASAAEFVKRLPHGLDTFIGDRGIKLSGGERQRIVLARAILRKPSLLVLDEATSSLDTESELKIQEAIEKLKGTLTIIVIAHRLSTIRNADQVIVLDKGQVVQQGGFQQLSLEKNQVFSKLLGRQVEVM</sequence>
<dbReference type="EMBL" id="PISD01000036">
    <property type="protein sequence ID" value="PKG27757.1"/>
    <property type="molecule type" value="Genomic_DNA"/>
</dbReference>
<dbReference type="Proteomes" id="UP000233343">
    <property type="component" value="Unassembled WGS sequence"/>
</dbReference>
<feature type="domain" description="ABC transporter" evidence="9">
    <location>
        <begin position="353"/>
        <end position="587"/>
    </location>
</feature>
<evidence type="ECO:0000259" key="9">
    <source>
        <dbReference type="PROSITE" id="PS50893"/>
    </source>
</evidence>
<dbReference type="Pfam" id="PF00664">
    <property type="entry name" value="ABC_membrane"/>
    <property type="match status" value="1"/>
</dbReference>
<evidence type="ECO:0000256" key="2">
    <source>
        <dbReference type="ARBA" id="ARBA00022448"/>
    </source>
</evidence>
<comment type="subcellular location">
    <subcellularLocation>
        <location evidence="1">Cell membrane</location>
        <topology evidence="1">Multi-pass membrane protein</topology>
    </subcellularLocation>
</comment>
<dbReference type="Gene3D" id="1.20.1560.10">
    <property type="entry name" value="ABC transporter type 1, transmembrane domain"/>
    <property type="match status" value="1"/>
</dbReference>
<evidence type="ECO:0000256" key="6">
    <source>
        <dbReference type="ARBA" id="ARBA00022989"/>
    </source>
</evidence>
<evidence type="ECO:0000256" key="3">
    <source>
        <dbReference type="ARBA" id="ARBA00022692"/>
    </source>
</evidence>
<feature type="transmembrane region" description="Helical" evidence="8">
    <location>
        <begin position="178"/>
        <end position="195"/>
    </location>
</feature>
<name>A0A2N0ZE33_9BACI</name>
<dbReference type="PROSITE" id="PS50929">
    <property type="entry name" value="ABC_TM1F"/>
    <property type="match status" value="1"/>
</dbReference>
<reference evidence="11 12" key="1">
    <citation type="journal article" date="2010" name="Int. J. Syst. Evol. Microbiol.">
        <title>Bacillus horneckiae sp. nov., isolated from a spacecraft-assembly clean room.</title>
        <authorList>
            <person name="Vaishampayan P."/>
            <person name="Probst A."/>
            <person name="Krishnamurthi S."/>
            <person name="Ghosh S."/>
            <person name="Osman S."/>
            <person name="McDowall A."/>
            <person name="Ruckmani A."/>
            <person name="Mayilraj S."/>
            <person name="Venkateswaran K."/>
        </authorList>
    </citation>
    <scope>NUCLEOTIDE SEQUENCE [LARGE SCALE GENOMIC DNA]</scope>
    <source>
        <strain evidence="12">1PO1SC</strain>
    </source>
</reference>
<dbReference type="AlphaFoldDB" id="A0A2N0ZE33"/>
<dbReference type="InterPro" id="IPR003439">
    <property type="entry name" value="ABC_transporter-like_ATP-bd"/>
</dbReference>
<dbReference type="SUPFAM" id="SSF90123">
    <property type="entry name" value="ABC transporter transmembrane region"/>
    <property type="match status" value="1"/>
</dbReference>
<dbReference type="GO" id="GO:0005524">
    <property type="term" value="F:ATP binding"/>
    <property type="evidence" value="ECO:0007669"/>
    <property type="project" value="UniProtKB-KW"/>
</dbReference>